<reference evidence="4 5" key="1">
    <citation type="submission" date="2018-11" db="EMBL/GenBank/DDBJ databases">
        <authorList>
            <person name="Da X."/>
        </authorList>
    </citation>
    <scope>NUCLEOTIDE SEQUENCE [LARGE SCALE GENOMIC DNA]</scope>
    <source>
        <strain evidence="4 5">S14-144</strain>
    </source>
</reference>
<dbReference type="PANTHER" id="PTHR12935">
    <property type="entry name" value="GAMMA-GLUTAMYLCYCLOTRANSFERASE"/>
    <property type="match status" value="1"/>
</dbReference>
<feature type="binding site" evidence="3">
    <location>
        <position position="119"/>
    </location>
    <ligand>
        <name>substrate</name>
    </ligand>
</feature>
<dbReference type="EMBL" id="CP034170">
    <property type="protein sequence ID" value="AZI58555.1"/>
    <property type="molecule type" value="Genomic_DNA"/>
</dbReference>
<keyword evidence="4" id="KW-0808">Transferase</keyword>
<feature type="active site" description="Proton acceptor" evidence="2">
    <location>
        <position position="79"/>
    </location>
</feature>
<evidence type="ECO:0000313" key="5">
    <source>
        <dbReference type="Proteomes" id="UP000268084"/>
    </source>
</evidence>
<evidence type="ECO:0000256" key="3">
    <source>
        <dbReference type="PIRSR" id="PIRSR617939-2"/>
    </source>
</evidence>
<name>A0A3G8ZP56_9ACTN</name>
<keyword evidence="1" id="KW-0456">Lyase</keyword>
<dbReference type="AlphaFoldDB" id="A0A3G8ZP56"/>
<dbReference type="GO" id="GO:0016740">
    <property type="term" value="F:transferase activity"/>
    <property type="evidence" value="ECO:0007669"/>
    <property type="project" value="UniProtKB-KW"/>
</dbReference>
<protein>
    <submittedName>
        <fullName evidence="4">Gamma-glutamylcyclotransferase</fullName>
    </submittedName>
</protein>
<dbReference type="CDD" id="cd06661">
    <property type="entry name" value="GGCT_like"/>
    <property type="match status" value="1"/>
</dbReference>
<dbReference type="SUPFAM" id="SSF110857">
    <property type="entry name" value="Gamma-glutamyl cyclotransferase-like"/>
    <property type="match status" value="1"/>
</dbReference>
<dbReference type="KEGG" id="nak:EH165_10860"/>
<sequence>MALYAAYGSNMDPAQMLQRCPSSPMAGAGYLPGWRLTFGGEDLGWEGSLTTIVEDATASVFVVLYDMAEADEKNLDSWEGADLGVYEKIRLRVRTLNGDQLAWLYVLVAYEGGLPSARYLGVIADAAEAAGAPSDYVTELRHRPCRSNGT</sequence>
<organism evidence="4 5">
    <name type="scientific">Nakamurella antarctica</name>
    <dbReference type="NCBI Taxonomy" id="1902245"/>
    <lineage>
        <taxon>Bacteria</taxon>
        <taxon>Bacillati</taxon>
        <taxon>Actinomycetota</taxon>
        <taxon>Actinomycetes</taxon>
        <taxon>Nakamurellales</taxon>
        <taxon>Nakamurellaceae</taxon>
        <taxon>Nakamurella</taxon>
    </lineage>
</organism>
<proteinExistence type="predicted"/>
<reference evidence="4 5" key="2">
    <citation type="submission" date="2018-12" db="EMBL/GenBank/DDBJ databases">
        <title>Nakamurella antarcticus sp. nov., isolated from Antarctica South Shetland Islands soil.</title>
        <authorList>
            <person name="Peng F."/>
        </authorList>
    </citation>
    <scope>NUCLEOTIDE SEQUENCE [LARGE SCALE GENOMIC DNA]</scope>
    <source>
        <strain evidence="4 5">S14-144</strain>
    </source>
</reference>
<accession>A0A3G8ZP56</accession>
<dbReference type="InterPro" id="IPR036568">
    <property type="entry name" value="GGCT-like_sf"/>
</dbReference>
<evidence type="ECO:0000313" key="4">
    <source>
        <dbReference type="EMBL" id="AZI58555.1"/>
    </source>
</evidence>
<keyword evidence="5" id="KW-1185">Reference proteome</keyword>
<dbReference type="Pfam" id="PF13772">
    <property type="entry name" value="AIG2_2"/>
    <property type="match status" value="1"/>
</dbReference>
<dbReference type="GO" id="GO:0003839">
    <property type="term" value="F:gamma-glutamylcyclotransferase activity"/>
    <property type="evidence" value="ECO:0007669"/>
    <property type="project" value="InterPro"/>
</dbReference>
<evidence type="ECO:0000256" key="1">
    <source>
        <dbReference type="ARBA" id="ARBA00023239"/>
    </source>
</evidence>
<dbReference type="Proteomes" id="UP000268084">
    <property type="component" value="Chromosome"/>
</dbReference>
<gene>
    <name evidence="4" type="ORF">EH165_10860</name>
</gene>
<feature type="binding site" evidence="3">
    <location>
        <begin position="4"/>
        <end position="9"/>
    </location>
    <ligand>
        <name>substrate</name>
    </ligand>
</feature>
<dbReference type="OrthoDB" id="3212194at2"/>
<dbReference type="InterPro" id="IPR013024">
    <property type="entry name" value="GGCT-like"/>
</dbReference>
<evidence type="ECO:0000256" key="2">
    <source>
        <dbReference type="PIRSR" id="PIRSR617939-1"/>
    </source>
</evidence>
<dbReference type="Gene3D" id="3.10.490.10">
    <property type="entry name" value="Gamma-glutamyl cyclotransferase-like"/>
    <property type="match status" value="1"/>
</dbReference>
<dbReference type="InterPro" id="IPR017939">
    <property type="entry name" value="G-Glutamylcylcotransferase"/>
</dbReference>
<dbReference type="PANTHER" id="PTHR12935:SF0">
    <property type="entry name" value="GAMMA-GLUTAMYLCYCLOTRANSFERASE"/>
    <property type="match status" value="1"/>
</dbReference>
<dbReference type="RefSeq" id="WP_124799464.1">
    <property type="nucleotide sequence ID" value="NZ_CP034170.1"/>
</dbReference>